<dbReference type="InterPro" id="IPR029442">
    <property type="entry name" value="GyrI-like"/>
</dbReference>
<protein>
    <submittedName>
        <fullName evidence="6">MerR family transcriptional regulator</fullName>
    </submittedName>
</protein>
<dbReference type="SMART" id="SM00871">
    <property type="entry name" value="AraC_E_bind"/>
    <property type="match status" value="1"/>
</dbReference>
<organism evidence="6 7">
    <name type="scientific">Sinanaerobacter chloroacetimidivorans</name>
    <dbReference type="NCBI Taxonomy" id="2818044"/>
    <lineage>
        <taxon>Bacteria</taxon>
        <taxon>Bacillati</taxon>
        <taxon>Bacillota</taxon>
        <taxon>Clostridia</taxon>
        <taxon>Peptostreptococcales</taxon>
        <taxon>Anaerovoracaceae</taxon>
        <taxon>Sinanaerobacter</taxon>
    </lineage>
</organism>
<dbReference type="SMART" id="SM00422">
    <property type="entry name" value="HTH_MERR"/>
    <property type="match status" value="1"/>
</dbReference>
<dbReference type="InterPro" id="IPR047057">
    <property type="entry name" value="MerR_fam"/>
</dbReference>
<dbReference type="InterPro" id="IPR000551">
    <property type="entry name" value="MerR-type_HTH_dom"/>
</dbReference>
<dbReference type="InterPro" id="IPR009061">
    <property type="entry name" value="DNA-bd_dom_put_sf"/>
</dbReference>
<dbReference type="InterPro" id="IPR011256">
    <property type="entry name" value="Reg_factor_effector_dom_sf"/>
</dbReference>
<evidence type="ECO:0000256" key="2">
    <source>
        <dbReference type="ARBA" id="ARBA00023015"/>
    </source>
</evidence>
<evidence type="ECO:0000313" key="6">
    <source>
        <dbReference type="EMBL" id="MBR0600640.1"/>
    </source>
</evidence>
<keyword evidence="1" id="KW-0678">Repressor</keyword>
<dbReference type="EMBL" id="JAGSND010000045">
    <property type="protein sequence ID" value="MBR0600640.1"/>
    <property type="molecule type" value="Genomic_DNA"/>
</dbReference>
<dbReference type="PROSITE" id="PS50937">
    <property type="entry name" value="HTH_MERR_2"/>
    <property type="match status" value="1"/>
</dbReference>
<feature type="domain" description="HTH merR-type" evidence="5">
    <location>
        <begin position="1"/>
        <end position="71"/>
    </location>
</feature>
<dbReference type="SUPFAM" id="SSF55136">
    <property type="entry name" value="Probable bacterial effector-binding domain"/>
    <property type="match status" value="1"/>
</dbReference>
<reference evidence="6" key="1">
    <citation type="submission" date="2021-04" db="EMBL/GenBank/DDBJ databases">
        <title>Sinoanaerobacter chloroacetimidivorans sp. nov., an obligate anaerobic bacterium isolated from anaerobic sludge.</title>
        <authorList>
            <person name="Bao Y."/>
        </authorList>
    </citation>
    <scope>NUCLEOTIDE SEQUENCE</scope>
    <source>
        <strain evidence="6">BAD-6</strain>
    </source>
</reference>
<gene>
    <name evidence="6" type="ORF">KCX82_22495</name>
</gene>
<evidence type="ECO:0000256" key="3">
    <source>
        <dbReference type="ARBA" id="ARBA00023125"/>
    </source>
</evidence>
<dbReference type="PANTHER" id="PTHR30204:SF69">
    <property type="entry name" value="MERR-FAMILY TRANSCRIPTIONAL REGULATOR"/>
    <property type="match status" value="1"/>
</dbReference>
<name>A0A8J8B5T7_9FIRM</name>
<keyword evidence="4" id="KW-0804">Transcription</keyword>
<dbReference type="Gene3D" id="1.10.1660.10">
    <property type="match status" value="1"/>
</dbReference>
<keyword evidence="2" id="KW-0805">Transcription regulation</keyword>
<proteinExistence type="predicted"/>
<evidence type="ECO:0000313" key="7">
    <source>
        <dbReference type="Proteomes" id="UP000675664"/>
    </source>
</evidence>
<dbReference type="InterPro" id="IPR010499">
    <property type="entry name" value="AraC_E-bd"/>
</dbReference>
<dbReference type="Gene3D" id="3.20.80.10">
    <property type="entry name" value="Regulatory factor, effector binding domain"/>
    <property type="match status" value="1"/>
</dbReference>
<dbReference type="SUPFAM" id="SSF46955">
    <property type="entry name" value="Putative DNA-binding domain"/>
    <property type="match status" value="1"/>
</dbReference>
<keyword evidence="3" id="KW-0238">DNA-binding</keyword>
<comment type="caution">
    <text evidence="6">The sequence shown here is derived from an EMBL/GenBank/DDBJ whole genome shotgun (WGS) entry which is preliminary data.</text>
</comment>
<dbReference type="GO" id="GO:0003677">
    <property type="term" value="F:DNA binding"/>
    <property type="evidence" value="ECO:0007669"/>
    <property type="project" value="UniProtKB-KW"/>
</dbReference>
<evidence type="ECO:0000256" key="1">
    <source>
        <dbReference type="ARBA" id="ARBA00022491"/>
    </source>
</evidence>
<dbReference type="PROSITE" id="PS00552">
    <property type="entry name" value="HTH_MERR_1"/>
    <property type="match status" value="1"/>
</dbReference>
<dbReference type="CDD" id="cd01107">
    <property type="entry name" value="HTH_BmrR"/>
    <property type="match status" value="1"/>
</dbReference>
<evidence type="ECO:0000256" key="4">
    <source>
        <dbReference type="ARBA" id="ARBA00023163"/>
    </source>
</evidence>
<dbReference type="PANTHER" id="PTHR30204">
    <property type="entry name" value="REDOX-CYCLING DRUG-SENSING TRANSCRIPTIONAL ACTIVATOR SOXR"/>
    <property type="match status" value="1"/>
</dbReference>
<keyword evidence="7" id="KW-1185">Reference proteome</keyword>
<evidence type="ECO:0000259" key="5">
    <source>
        <dbReference type="PROSITE" id="PS50937"/>
    </source>
</evidence>
<dbReference type="Proteomes" id="UP000675664">
    <property type="component" value="Unassembled WGS sequence"/>
</dbReference>
<dbReference type="Pfam" id="PF13411">
    <property type="entry name" value="MerR_1"/>
    <property type="match status" value="1"/>
</dbReference>
<reference evidence="6" key="2">
    <citation type="submission" date="2021-04" db="EMBL/GenBank/DDBJ databases">
        <authorList>
            <person name="Liu J."/>
        </authorList>
    </citation>
    <scope>NUCLEOTIDE SEQUENCE</scope>
    <source>
        <strain evidence="6">BAD-6</strain>
    </source>
</reference>
<dbReference type="GO" id="GO:0003700">
    <property type="term" value="F:DNA-binding transcription factor activity"/>
    <property type="evidence" value="ECO:0007669"/>
    <property type="project" value="InterPro"/>
</dbReference>
<accession>A0A8J8B5T7</accession>
<dbReference type="RefSeq" id="WP_227020722.1">
    <property type="nucleotide sequence ID" value="NZ_JAGSND010000045.1"/>
</dbReference>
<sequence length="275" mass="31900">MFKIGEFSKLTQVSIRMLRYYDEVGLLKPADIDKFTGYRYYSVEQIPLLHKIIFLRDTGFQVAEISAVVQNWNETAMINFLNNKHSEIEASIKLEQDKLRKIEVAMKDMKGEDLSIRYNISLKTIPAYQILSLRKIIPDYFCEGMLWQELTELVESNSIRIPQNSLNFAIYHDTDFKEADVDVEVCVAVQELGESKDGFTFRETEPVETMACAMVYGPYQNIGPAYEAFAHWLTQHNQYKMIGQNRQICHCGPWNEENPQNYLTEIQIPVTSSHT</sequence>
<dbReference type="Pfam" id="PF06445">
    <property type="entry name" value="GyrI-like"/>
    <property type="match status" value="1"/>
</dbReference>
<dbReference type="AlphaFoldDB" id="A0A8J8B5T7"/>